<dbReference type="Gene3D" id="3.40.50.1000">
    <property type="entry name" value="HAD superfamily/HAD-like"/>
    <property type="match status" value="1"/>
</dbReference>
<accession>A0A256IS56</accession>
<evidence type="ECO:0000313" key="6">
    <source>
        <dbReference type="EMBL" id="OYR59371.1"/>
    </source>
</evidence>
<evidence type="ECO:0000256" key="3">
    <source>
        <dbReference type="ARBA" id="ARBA00022801"/>
    </source>
</evidence>
<dbReference type="RefSeq" id="WP_049932881.1">
    <property type="nucleotide sequence ID" value="NZ_CP154831.1"/>
</dbReference>
<dbReference type="AlphaFoldDB" id="A0A256IS56"/>
<dbReference type="NCBIfam" id="TIGR01549">
    <property type="entry name" value="HAD-SF-IA-v1"/>
    <property type="match status" value="1"/>
</dbReference>
<dbReference type="Pfam" id="PF00702">
    <property type="entry name" value="Hydrolase"/>
    <property type="match status" value="1"/>
</dbReference>
<evidence type="ECO:0000256" key="2">
    <source>
        <dbReference type="ARBA" id="ARBA00007958"/>
    </source>
</evidence>
<sequence length="245" mass="25764">MSRFAAVAFDLDDTLCRHDHDVDALYRRAFEEAGVEPFGEPEELWPLLDGPPDPDDRVGYLGAGFARLAAQHGRDVDPVALAAAFEAVADESRVAYLPGATEALAAAAAAGPVGVLTNGPEDRQRAKIEALGLDDLVDAIVYAGDLPRRKPHAEPFERLTAALSVDAEETLYVGNSLSYDVAGAHNAGLRSAWLRASPDDAPGAYGPDHVVDSLAEIADLLAEGRGADGREPGGEAAATEPEESR</sequence>
<dbReference type="GO" id="GO:0016787">
    <property type="term" value="F:hydrolase activity"/>
    <property type="evidence" value="ECO:0007669"/>
    <property type="project" value="UniProtKB-KW"/>
</dbReference>
<comment type="cofactor">
    <cofactor evidence="1">
        <name>Mg(2+)</name>
        <dbReference type="ChEBI" id="CHEBI:18420"/>
    </cofactor>
</comment>
<dbReference type="InterPro" id="IPR036412">
    <property type="entry name" value="HAD-like_sf"/>
</dbReference>
<reference evidence="8 9" key="3">
    <citation type="submission" date="2017-06" db="EMBL/GenBank/DDBJ databases">
        <authorList>
            <person name="Kim H.J."/>
            <person name="Triplett B.A."/>
        </authorList>
    </citation>
    <scope>NUCLEOTIDE SEQUENCE [LARGE SCALE GENOMIC DNA]</scope>
    <source>
        <strain evidence="8 9">DSM 19316</strain>
    </source>
</reference>
<dbReference type="PANTHER" id="PTHR46470">
    <property type="entry name" value="N-ACYLNEURAMINATE-9-PHOSPHATASE"/>
    <property type="match status" value="1"/>
</dbReference>
<keyword evidence="4" id="KW-0460">Magnesium</keyword>
<keyword evidence="3 6" id="KW-0378">Hydrolase</keyword>
<dbReference type="Proteomes" id="UP000215607">
    <property type="component" value="Unassembled WGS sequence"/>
</dbReference>
<dbReference type="Proteomes" id="UP000216409">
    <property type="component" value="Unassembled WGS sequence"/>
</dbReference>
<dbReference type="EMBL" id="NHOW01000149">
    <property type="protein sequence ID" value="OYR59371.1"/>
    <property type="molecule type" value="Genomic_DNA"/>
</dbReference>
<dbReference type="EMBL" id="FZNK01000005">
    <property type="protein sequence ID" value="SNR59452.1"/>
    <property type="molecule type" value="Genomic_DNA"/>
</dbReference>
<accession>A0A238XL95</accession>
<dbReference type="EMBL" id="NHPA01000077">
    <property type="protein sequence ID" value="OYR65586.1"/>
    <property type="molecule type" value="Genomic_DNA"/>
</dbReference>
<evidence type="ECO:0000256" key="1">
    <source>
        <dbReference type="ARBA" id="ARBA00001946"/>
    </source>
</evidence>
<gene>
    <name evidence="7" type="ORF">DJ79_15475</name>
    <name evidence="6" type="ORF">DJ83_13030</name>
    <name evidence="8" type="ORF">SAMN06266787_105140</name>
</gene>
<evidence type="ECO:0000256" key="4">
    <source>
        <dbReference type="ARBA" id="ARBA00022842"/>
    </source>
</evidence>
<evidence type="ECO:0000256" key="5">
    <source>
        <dbReference type="SAM" id="MobiDB-lite"/>
    </source>
</evidence>
<dbReference type="GO" id="GO:0009231">
    <property type="term" value="P:riboflavin biosynthetic process"/>
    <property type="evidence" value="ECO:0007669"/>
    <property type="project" value="TreeGrafter"/>
</dbReference>
<evidence type="ECO:0000313" key="10">
    <source>
        <dbReference type="Proteomes" id="UP000215607"/>
    </source>
</evidence>
<dbReference type="PANTHER" id="PTHR46470:SF4">
    <property type="entry name" value="5-AMINO-6-(5-PHOSPHO-D-RIBITYLAMINO)URACIL PHOSPHATASE YIGB"/>
    <property type="match status" value="1"/>
</dbReference>
<evidence type="ECO:0000313" key="9">
    <source>
        <dbReference type="Proteomes" id="UP000198297"/>
    </source>
</evidence>
<dbReference type="SFLD" id="SFLDS00003">
    <property type="entry name" value="Haloacid_Dehalogenase"/>
    <property type="match status" value="1"/>
</dbReference>
<protein>
    <submittedName>
        <fullName evidence="6">HAD family hydrolase</fullName>
    </submittedName>
    <submittedName>
        <fullName evidence="8">Putative hydrolase of the HAD superfamily</fullName>
    </submittedName>
</protein>
<organism evidence="6 11">
    <name type="scientific">Halorubrum ezzemoulense</name>
    <name type="common">Halorubrum chaoviator</name>
    <dbReference type="NCBI Taxonomy" id="337243"/>
    <lineage>
        <taxon>Archaea</taxon>
        <taxon>Methanobacteriati</taxon>
        <taxon>Methanobacteriota</taxon>
        <taxon>Stenosarchaea group</taxon>
        <taxon>Halobacteria</taxon>
        <taxon>Halobacteriales</taxon>
        <taxon>Haloferacaceae</taxon>
        <taxon>Halorubrum</taxon>
    </lineage>
</organism>
<dbReference type="InterPro" id="IPR023214">
    <property type="entry name" value="HAD_sf"/>
</dbReference>
<dbReference type="GeneID" id="301358147"/>
<reference evidence="6" key="2">
    <citation type="submission" date="2017-05" db="EMBL/GenBank/DDBJ databases">
        <authorList>
            <person name="Song R."/>
            <person name="Chenine A.L."/>
            <person name="Ruprecht R.M."/>
        </authorList>
    </citation>
    <scope>NUCLEOTIDE SEQUENCE</scope>
    <source>
        <strain evidence="7">Ga2p</strain>
        <strain evidence="6">LD3</strain>
    </source>
</reference>
<name>A0A256IS56_HALEZ</name>
<evidence type="ECO:0000313" key="11">
    <source>
        <dbReference type="Proteomes" id="UP000216409"/>
    </source>
</evidence>
<proteinExistence type="inferred from homology"/>
<feature type="region of interest" description="Disordered" evidence="5">
    <location>
        <begin position="222"/>
        <end position="245"/>
    </location>
</feature>
<evidence type="ECO:0000313" key="8">
    <source>
        <dbReference type="EMBL" id="SNR59452.1"/>
    </source>
</evidence>
<dbReference type="Proteomes" id="UP000198297">
    <property type="component" value="Unassembled WGS sequence"/>
</dbReference>
<evidence type="ECO:0000313" key="7">
    <source>
        <dbReference type="EMBL" id="OYR65586.1"/>
    </source>
</evidence>
<comment type="similarity">
    <text evidence="2">Belongs to the HAD-like hydrolase superfamily.</text>
</comment>
<dbReference type="InterPro" id="IPR006439">
    <property type="entry name" value="HAD-SF_hydro_IA"/>
</dbReference>
<dbReference type="SFLD" id="SFLDG01129">
    <property type="entry name" value="C1.5:_HAD__Beta-PGM__Phosphata"/>
    <property type="match status" value="1"/>
</dbReference>
<dbReference type="InterPro" id="IPR051400">
    <property type="entry name" value="HAD-like_hydrolase"/>
</dbReference>
<reference evidence="10 11" key="1">
    <citation type="journal article" date="2014" name="Front. Microbiol.">
        <title>Population and genomic analysis of the genus Halorubrum.</title>
        <authorList>
            <person name="Fullmer M.S."/>
            <person name="Soucy S.M."/>
            <person name="Swithers K.S."/>
            <person name="Makkay A.M."/>
            <person name="Wheeler R."/>
            <person name="Ventosa A."/>
            <person name="Gogarten J.P."/>
            <person name="Papke R.T."/>
        </authorList>
    </citation>
    <scope>NUCLEOTIDE SEQUENCE [LARGE SCALE GENOMIC DNA]</scope>
    <source>
        <strain evidence="7 10">Ga2p</strain>
        <strain evidence="6 11">LD3</strain>
    </source>
</reference>
<dbReference type="SUPFAM" id="SSF56784">
    <property type="entry name" value="HAD-like"/>
    <property type="match status" value="1"/>
</dbReference>
<dbReference type="Gene3D" id="1.20.120.710">
    <property type="entry name" value="Haloacid dehalogenase hydrolase-like domain"/>
    <property type="match status" value="1"/>
</dbReference>